<dbReference type="eggNOG" id="KOG1203">
    <property type="taxonomic scope" value="Eukaryota"/>
</dbReference>
<feature type="domain" description="NAD(P)-binding" evidence="3">
    <location>
        <begin position="106"/>
        <end position="315"/>
    </location>
</feature>
<dbReference type="EMBL" id="CM001220">
    <property type="protein sequence ID" value="AES88913.2"/>
    <property type="molecule type" value="Genomic_DNA"/>
</dbReference>
<accession>G7JCF2</accession>
<gene>
    <name evidence="6" type="primary">11416800</name>
    <name evidence="4" type="ordered locus">MTR_4g064750</name>
    <name evidence="5" type="ORF">MtrunA17_Chr4g0032081</name>
</gene>
<dbReference type="AlphaFoldDB" id="G7JCF2"/>
<dbReference type="SUPFAM" id="SSF51735">
    <property type="entry name" value="NAD(P)-binding Rossmann-fold domains"/>
    <property type="match status" value="1"/>
</dbReference>
<dbReference type="OrthoDB" id="514963at2759"/>
<evidence type="ECO:0000256" key="2">
    <source>
        <dbReference type="SAM" id="MobiDB-lite"/>
    </source>
</evidence>
<evidence type="ECO:0000313" key="5">
    <source>
        <dbReference type="EMBL" id="RHN61019.1"/>
    </source>
</evidence>
<reference evidence="4 7" key="2">
    <citation type="journal article" date="2014" name="BMC Genomics">
        <title>An improved genome release (version Mt4.0) for the model legume Medicago truncatula.</title>
        <authorList>
            <person name="Tang H."/>
            <person name="Krishnakumar V."/>
            <person name="Bidwell S."/>
            <person name="Rosen B."/>
            <person name="Chan A."/>
            <person name="Zhou S."/>
            <person name="Gentzbittel L."/>
            <person name="Childs K.L."/>
            <person name="Yandell M."/>
            <person name="Gundlach H."/>
            <person name="Mayer K.F."/>
            <person name="Schwartz D.C."/>
            <person name="Town C.D."/>
        </authorList>
    </citation>
    <scope>GENOME REANNOTATION</scope>
    <source>
        <strain evidence="6 7">cv. Jemalong A17</strain>
    </source>
</reference>
<feature type="compositionally biased region" description="Basic and acidic residues" evidence="2">
    <location>
        <begin position="520"/>
        <end position="531"/>
    </location>
</feature>
<reference evidence="6" key="3">
    <citation type="submission" date="2015-04" db="UniProtKB">
        <authorList>
            <consortium name="EnsemblPlants"/>
        </authorList>
    </citation>
    <scope>IDENTIFICATION</scope>
    <source>
        <strain evidence="6">cv. Jemalong A17</strain>
    </source>
</reference>
<evidence type="ECO:0000259" key="3">
    <source>
        <dbReference type="Pfam" id="PF13460"/>
    </source>
</evidence>
<reference evidence="5" key="5">
    <citation type="journal article" date="2018" name="Nat. Plants">
        <title>Whole-genome landscape of Medicago truncatula symbiotic genes.</title>
        <authorList>
            <person name="Pecrix Y."/>
            <person name="Gamas P."/>
            <person name="Carrere S."/>
        </authorList>
    </citation>
    <scope>NUCLEOTIDE SEQUENCE</scope>
    <source>
        <tissue evidence="5">Leaves</tissue>
    </source>
</reference>
<feature type="compositionally biased region" description="Polar residues" evidence="2">
    <location>
        <begin position="51"/>
        <end position="60"/>
    </location>
</feature>
<dbReference type="STRING" id="3880.G7JCF2"/>
<evidence type="ECO:0000313" key="6">
    <source>
        <dbReference type="EnsemblPlants" id="AES88913"/>
    </source>
</evidence>
<reference evidence="4 7" key="1">
    <citation type="journal article" date="2011" name="Nature">
        <title>The Medicago genome provides insight into the evolution of rhizobial symbioses.</title>
        <authorList>
            <person name="Young N.D."/>
            <person name="Debelle F."/>
            <person name="Oldroyd G.E."/>
            <person name="Geurts R."/>
            <person name="Cannon S.B."/>
            <person name="Udvardi M.K."/>
            <person name="Benedito V.A."/>
            <person name="Mayer K.F."/>
            <person name="Gouzy J."/>
            <person name="Schoof H."/>
            <person name="Van de Peer Y."/>
            <person name="Proost S."/>
            <person name="Cook D.R."/>
            <person name="Meyers B.C."/>
            <person name="Spannagl M."/>
            <person name="Cheung F."/>
            <person name="De Mita S."/>
            <person name="Krishnakumar V."/>
            <person name="Gundlach H."/>
            <person name="Zhou S."/>
            <person name="Mudge J."/>
            <person name="Bharti A.K."/>
            <person name="Murray J.D."/>
            <person name="Naoumkina M.A."/>
            <person name="Rosen B."/>
            <person name="Silverstein K.A."/>
            <person name="Tang H."/>
            <person name="Rombauts S."/>
            <person name="Zhao P.X."/>
            <person name="Zhou P."/>
            <person name="Barbe V."/>
            <person name="Bardou P."/>
            <person name="Bechner M."/>
            <person name="Bellec A."/>
            <person name="Berger A."/>
            <person name="Berges H."/>
            <person name="Bidwell S."/>
            <person name="Bisseling T."/>
            <person name="Choisne N."/>
            <person name="Couloux A."/>
            <person name="Denny R."/>
            <person name="Deshpande S."/>
            <person name="Dai X."/>
            <person name="Doyle J.J."/>
            <person name="Dudez A.M."/>
            <person name="Farmer A.D."/>
            <person name="Fouteau S."/>
            <person name="Franken C."/>
            <person name="Gibelin C."/>
            <person name="Gish J."/>
            <person name="Goldstein S."/>
            <person name="Gonzalez A.J."/>
            <person name="Green P.J."/>
            <person name="Hallab A."/>
            <person name="Hartog M."/>
            <person name="Hua A."/>
            <person name="Humphray S.J."/>
            <person name="Jeong D.H."/>
            <person name="Jing Y."/>
            <person name="Jocker A."/>
            <person name="Kenton S.M."/>
            <person name="Kim D.J."/>
            <person name="Klee K."/>
            <person name="Lai H."/>
            <person name="Lang C."/>
            <person name="Lin S."/>
            <person name="Macmil S.L."/>
            <person name="Magdelenat G."/>
            <person name="Matthews L."/>
            <person name="McCorrison J."/>
            <person name="Monaghan E.L."/>
            <person name="Mun J.H."/>
            <person name="Najar F.Z."/>
            <person name="Nicholson C."/>
            <person name="Noirot C."/>
            <person name="O'Bleness M."/>
            <person name="Paule C.R."/>
            <person name="Poulain J."/>
            <person name="Prion F."/>
            <person name="Qin B."/>
            <person name="Qu C."/>
            <person name="Retzel E.F."/>
            <person name="Riddle C."/>
            <person name="Sallet E."/>
            <person name="Samain S."/>
            <person name="Samson N."/>
            <person name="Sanders I."/>
            <person name="Saurat O."/>
            <person name="Scarpelli C."/>
            <person name="Schiex T."/>
            <person name="Segurens B."/>
            <person name="Severin A.J."/>
            <person name="Sherrier D.J."/>
            <person name="Shi R."/>
            <person name="Sims S."/>
            <person name="Singer S.R."/>
            <person name="Sinharoy S."/>
            <person name="Sterck L."/>
            <person name="Viollet A."/>
            <person name="Wang B.B."/>
            <person name="Wang K."/>
            <person name="Wang M."/>
            <person name="Wang X."/>
            <person name="Warfsmann J."/>
            <person name="Weissenbach J."/>
            <person name="White D.D."/>
            <person name="White J.D."/>
            <person name="Wiley G.B."/>
            <person name="Wincker P."/>
            <person name="Xing Y."/>
            <person name="Yang L."/>
            <person name="Yao Z."/>
            <person name="Ying F."/>
            <person name="Zhai J."/>
            <person name="Zhou L."/>
            <person name="Zuber A."/>
            <person name="Denarie J."/>
            <person name="Dixon R.A."/>
            <person name="May G.D."/>
            <person name="Schwartz D.C."/>
            <person name="Rogers J."/>
            <person name="Quetier F."/>
            <person name="Town C.D."/>
            <person name="Roe B.A."/>
        </authorList>
    </citation>
    <scope>NUCLEOTIDE SEQUENCE [LARGE SCALE GENOMIC DNA]</scope>
    <source>
        <strain evidence="4">A17</strain>
        <strain evidence="6 7">cv. Jemalong A17</strain>
    </source>
</reference>
<dbReference type="HOGENOM" id="CLU_043457_0_0_1"/>
<evidence type="ECO:0000313" key="4">
    <source>
        <dbReference type="EMBL" id="AES88913.2"/>
    </source>
</evidence>
<dbReference type="Pfam" id="PF13460">
    <property type="entry name" value="NAD_binding_10"/>
    <property type="match status" value="1"/>
</dbReference>
<protein>
    <submittedName>
        <fullName evidence="4">Plastid transcriptionally active protein</fullName>
    </submittedName>
    <submittedName>
        <fullName evidence="5">Putative NAD(P)-binding domain-containing protein</fullName>
    </submittedName>
</protein>
<dbReference type="InterPro" id="IPR016040">
    <property type="entry name" value="NAD(P)-bd_dom"/>
</dbReference>
<dbReference type="EnsemblPlants" id="AES88913">
    <property type="protein sequence ID" value="AES88913"/>
    <property type="gene ID" value="MTR_4g064750"/>
</dbReference>
<organism evidence="4 7">
    <name type="scientific">Medicago truncatula</name>
    <name type="common">Barrel medic</name>
    <name type="synonym">Medicago tribuloides</name>
    <dbReference type="NCBI Taxonomy" id="3880"/>
    <lineage>
        <taxon>Eukaryota</taxon>
        <taxon>Viridiplantae</taxon>
        <taxon>Streptophyta</taxon>
        <taxon>Embryophyta</taxon>
        <taxon>Tracheophyta</taxon>
        <taxon>Spermatophyta</taxon>
        <taxon>Magnoliopsida</taxon>
        <taxon>eudicotyledons</taxon>
        <taxon>Gunneridae</taxon>
        <taxon>Pentapetalae</taxon>
        <taxon>rosids</taxon>
        <taxon>fabids</taxon>
        <taxon>Fabales</taxon>
        <taxon>Fabaceae</taxon>
        <taxon>Papilionoideae</taxon>
        <taxon>50 kb inversion clade</taxon>
        <taxon>NPAAA clade</taxon>
        <taxon>Hologalegina</taxon>
        <taxon>IRL clade</taxon>
        <taxon>Trifolieae</taxon>
        <taxon>Medicago</taxon>
    </lineage>
</organism>
<sequence>MVPTLSSNSLSHPKLNFRNQTRFNVYAKKSGGGSFPSFGLGKPKDEEKDQQNGSSNSINNPFRFDFGKLPDVTSLIPVGSKNGSLPGLSFGSPTRKKDPSTVFVAGATGQAGIRIAQTLLREGFSVRAGVPELGSAQELARLASQYKIISNEEAKRLNAVQSSFDDADSIAKAIGNASKVVVTIGLTENGPATEVSTSDALQVIQAAQLAGVGHVAVIYDENNGVSTSTYNVLDGISSFFNNIFSKSQPLSIQEFLQKVVETDVKYTLIKTCLTDDFAPESSYNVVVLGEENTGSNDYKVTKSRIASLVADVFSNTQVAENKVVQVYSDPNAPLRPVDELFSTIPEDGRRKAYAEILEKAKAEEEARVEAEKAREAAATTKKLEEEALKLSKQEAQASNLVKEDQEKAEAAGTSVEDILNKAKAFRAGFSRQKLSSQVATTNQNPDEDEKPKLQQAKGFGAGFSWKKFSSQVATAIQKPDEDESPKVQVATVRGQAKARSLIPNKAVTKQTTTPRNSVSKPKEEKRKIEEKPKEVRKVFGGLFKQETIYIDDD</sequence>
<dbReference type="KEGG" id="mtr:11416800"/>
<dbReference type="EMBL" id="PSQE01000004">
    <property type="protein sequence ID" value="RHN61019.1"/>
    <property type="molecule type" value="Genomic_DNA"/>
</dbReference>
<feature type="compositionally biased region" description="Polar residues" evidence="2">
    <location>
        <begin position="507"/>
        <end position="519"/>
    </location>
</feature>
<proteinExistence type="predicted"/>
<dbReference type="ProMEX" id="G7JCF2"/>
<evidence type="ECO:0000313" key="8">
    <source>
        <dbReference type="Proteomes" id="UP000265566"/>
    </source>
</evidence>
<feature type="region of interest" description="Disordered" evidence="2">
    <location>
        <begin position="34"/>
        <end position="62"/>
    </location>
</feature>
<evidence type="ECO:0000256" key="1">
    <source>
        <dbReference type="SAM" id="Coils"/>
    </source>
</evidence>
<dbReference type="Gramene" id="rna23429">
    <property type="protein sequence ID" value="RHN61019.1"/>
    <property type="gene ID" value="gene23429"/>
</dbReference>
<dbReference type="PANTHER" id="PTHR47711:SF2">
    <property type="entry name" value="PROTEIN PLASTID TRANSCRIPTIONALLY ACTIVE 16, CHLOROPLASTIC"/>
    <property type="match status" value="1"/>
</dbReference>
<dbReference type="InterPro" id="IPR036291">
    <property type="entry name" value="NAD(P)-bd_dom_sf"/>
</dbReference>
<dbReference type="PANTHER" id="PTHR47711">
    <property type="entry name" value="PROTEIN PLASTID TRANSCRIPTIONALLY ACTIVE 16, CHLOROPLASTIC"/>
    <property type="match status" value="1"/>
</dbReference>
<reference evidence="8" key="4">
    <citation type="journal article" date="2018" name="Nat. Plants">
        <title>Whole-genome landscape of Medicago truncatula symbiotic genes.</title>
        <authorList>
            <person name="Pecrix Y."/>
            <person name="Staton S.E."/>
            <person name="Sallet E."/>
            <person name="Lelandais-Briere C."/>
            <person name="Moreau S."/>
            <person name="Carrere S."/>
            <person name="Blein T."/>
            <person name="Jardinaud M.F."/>
            <person name="Latrasse D."/>
            <person name="Zouine M."/>
            <person name="Zahm M."/>
            <person name="Kreplak J."/>
            <person name="Mayjonade B."/>
            <person name="Satge C."/>
            <person name="Perez M."/>
            <person name="Cauet S."/>
            <person name="Marande W."/>
            <person name="Chantry-Darmon C."/>
            <person name="Lopez-Roques C."/>
            <person name="Bouchez O."/>
            <person name="Berard A."/>
            <person name="Debelle F."/>
            <person name="Munos S."/>
            <person name="Bendahmane A."/>
            <person name="Berges H."/>
            <person name="Niebel A."/>
            <person name="Buitink J."/>
            <person name="Frugier F."/>
            <person name="Benhamed M."/>
            <person name="Crespi M."/>
            <person name="Gouzy J."/>
            <person name="Gamas P."/>
        </authorList>
    </citation>
    <scope>NUCLEOTIDE SEQUENCE [LARGE SCALE GENOMIC DNA]</scope>
    <source>
        <strain evidence="8">cv. Jemalong A17</strain>
    </source>
</reference>
<dbReference type="Gene3D" id="3.40.50.720">
    <property type="entry name" value="NAD(P)-binding Rossmann-like Domain"/>
    <property type="match status" value="1"/>
</dbReference>
<name>G7JCF2_MEDTR</name>
<keyword evidence="7" id="KW-1185">Reference proteome</keyword>
<feature type="coiled-coil region" evidence="1">
    <location>
        <begin position="353"/>
        <end position="403"/>
    </location>
</feature>
<feature type="compositionally biased region" description="Polar residues" evidence="2">
    <location>
        <begin position="432"/>
        <end position="444"/>
    </location>
</feature>
<keyword evidence="1" id="KW-0175">Coiled coil</keyword>
<feature type="region of interest" description="Disordered" evidence="2">
    <location>
        <begin position="431"/>
        <end position="452"/>
    </location>
</feature>
<dbReference type="PaxDb" id="3880-AES88913"/>
<dbReference type="GO" id="GO:0009507">
    <property type="term" value="C:chloroplast"/>
    <property type="evidence" value="ECO:0000318"/>
    <property type="project" value="GO_Central"/>
</dbReference>
<dbReference type="Proteomes" id="UP000002051">
    <property type="component" value="Chromosome 4"/>
</dbReference>
<accession>A0A0C3WY45</accession>
<feature type="region of interest" description="Disordered" evidence="2">
    <location>
        <begin position="472"/>
        <end position="531"/>
    </location>
</feature>
<evidence type="ECO:0000313" key="7">
    <source>
        <dbReference type="Proteomes" id="UP000002051"/>
    </source>
</evidence>
<dbReference type="Proteomes" id="UP000265566">
    <property type="component" value="Chromosome 4"/>
</dbReference>